<dbReference type="Gene3D" id="1.10.10.60">
    <property type="entry name" value="Homeodomain-like"/>
    <property type="match status" value="1"/>
</dbReference>
<dbReference type="PANTHER" id="PTHR46796:SF12">
    <property type="entry name" value="HTH-TYPE DNA-BINDING TRANSCRIPTIONAL ACTIVATOR EUTR"/>
    <property type="match status" value="1"/>
</dbReference>
<feature type="domain" description="HTH araC/xylS-type" evidence="4">
    <location>
        <begin position="254"/>
        <end position="355"/>
    </location>
</feature>
<dbReference type="SUPFAM" id="SSF46689">
    <property type="entry name" value="Homeodomain-like"/>
    <property type="match status" value="2"/>
</dbReference>
<dbReference type="Pfam" id="PF12833">
    <property type="entry name" value="HTH_18"/>
    <property type="match status" value="1"/>
</dbReference>
<evidence type="ECO:0000313" key="5">
    <source>
        <dbReference type="EMBL" id="SPM28331.1"/>
    </source>
</evidence>
<dbReference type="GO" id="GO:0043565">
    <property type="term" value="F:sequence-specific DNA binding"/>
    <property type="evidence" value="ECO:0007669"/>
    <property type="project" value="InterPro"/>
</dbReference>
<evidence type="ECO:0000313" key="6">
    <source>
        <dbReference type="Proteomes" id="UP000241595"/>
    </source>
</evidence>
<organism evidence="5 6">
    <name type="scientific">Mycobacterium terramassiliense</name>
    <dbReference type="NCBI Taxonomy" id="1841859"/>
    <lineage>
        <taxon>Bacteria</taxon>
        <taxon>Bacillati</taxon>
        <taxon>Actinomycetota</taxon>
        <taxon>Actinomycetes</taxon>
        <taxon>Mycobacteriales</taxon>
        <taxon>Mycobacteriaceae</taxon>
        <taxon>Mycobacterium</taxon>
    </lineage>
</organism>
<name>A0A2U3N9Y0_9MYCO</name>
<keyword evidence="2" id="KW-0238">DNA-binding</keyword>
<dbReference type="PROSITE" id="PS01124">
    <property type="entry name" value="HTH_ARAC_FAMILY_2"/>
    <property type="match status" value="1"/>
</dbReference>
<dbReference type="SMART" id="SM00342">
    <property type="entry name" value="HTH_ARAC"/>
    <property type="match status" value="1"/>
</dbReference>
<dbReference type="PROSITE" id="PS00041">
    <property type="entry name" value="HTH_ARAC_FAMILY_1"/>
    <property type="match status" value="1"/>
</dbReference>
<sequence length="357" mass="38050">MTTVADGTASGGLLGVAGQPDAIEIDLRPAGHPLAREIGPAPGPAAVSYEQFRTVEPEATRRFFAGAYTPGWRVTGPTSGSAVLHRRCATGSVAVDEVSVQGQLVIEIPPADTVVVIQPRAGSLTVTGGPLPHLDCPILVAHGMSGALRVNGARFDVVTIAPDALQKVAEGWRAPPSHQIRFLNCRPRSRDAVRAWHRALDYATATLAAPDTARQPLIAAAIGPLLAGALLECYPSGVSEPDPAGDPGLPETLRDAVSFIHRHAAGEVSINDIAAAVHLTPRAVQYLFRRQLDTTPTEYLRRVRLQRAHDDLIAGEPSNGTVSEIARRWGFTHTGRFAALYRRTYGQSPHDTLKRAT</sequence>
<dbReference type="GO" id="GO:0003700">
    <property type="term" value="F:DNA-binding transcription factor activity"/>
    <property type="evidence" value="ECO:0007669"/>
    <property type="project" value="InterPro"/>
</dbReference>
<keyword evidence="6" id="KW-1185">Reference proteome</keyword>
<dbReference type="STRING" id="1841859.GCA_900157385_01813"/>
<dbReference type="InterPro" id="IPR050204">
    <property type="entry name" value="AraC_XylS_family_regulators"/>
</dbReference>
<reference evidence="5 6" key="1">
    <citation type="submission" date="2017-01" db="EMBL/GenBank/DDBJ databases">
        <authorList>
            <consortium name="Urmite Genomes"/>
        </authorList>
    </citation>
    <scope>NUCLEOTIDE SEQUENCE [LARGE SCALE GENOMIC DNA]</scope>
    <source>
        <strain evidence="5 6">AB308</strain>
    </source>
</reference>
<evidence type="ECO:0000259" key="4">
    <source>
        <dbReference type="PROSITE" id="PS01124"/>
    </source>
</evidence>
<gene>
    <name evidence="5" type="ORF">MTAB308_1817</name>
</gene>
<dbReference type="InterPro" id="IPR018060">
    <property type="entry name" value="HTH_AraC"/>
</dbReference>
<dbReference type="AlphaFoldDB" id="A0A2U3N9Y0"/>
<dbReference type="OrthoDB" id="5464689at2"/>
<protein>
    <submittedName>
        <fullName evidence="5">AraC family transcriptional regulator</fullName>
    </submittedName>
</protein>
<dbReference type="RefSeq" id="WP_077099169.1">
    <property type="nucleotide sequence ID" value="NZ_LT717700.1"/>
</dbReference>
<keyword evidence="3" id="KW-0804">Transcription</keyword>
<dbReference type="InterPro" id="IPR009057">
    <property type="entry name" value="Homeodomain-like_sf"/>
</dbReference>
<dbReference type="EMBL" id="FTRV01000011">
    <property type="protein sequence ID" value="SPM28331.1"/>
    <property type="molecule type" value="Genomic_DNA"/>
</dbReference>
<evidence type="ECO:0000256" key="1">
    <source>
        <dbReference type="ARBA" id="ARBA00023015"/>
    </source>
</evidence>
<dbReference type="Proteomes" id="UP000241595">
    <property type="component" value="Unassembled WGS sequence"/>
</dbReference>
<dbReference type="InterPro" id="IPR018062">
    <property type="entry name" value="HTH_AraC-typ_CS"/>
</dbReference>
<dbReference type="PANTHER" id="PTHR46796">
    <property type="entry name" value="HTH-TYPE TRANSCRIPTIONAL ACTIVATOR RHAS-RELATED"/>
    <property type="match status" value="1"/>
</dbReference>
<evidence type="ECO:0000256" key="2">
    <source>
        <dbReference type="ARBA" id="ARBA00023125"/>
    </source>
</evidence>
<keyword evidence="1" id="KW-0805">Transcription regulation</keyword>
<accession>A0A2U3N9Y0</accession>
<proteinExistence type="predicted"/>
<evidence type="ECO:0000256" key="3">
    <source>
        <dbReference type="ARBA" id="ARBA00023163"/>
    </source>
</evidence>